<keyword evidence="2" id="KW-1185">Reference proteome</keyword>
<reference evidence="1 2" key="1">
    <citation type="submission" date="2018-03" db="EMBL/GenBank/DDBJ databases">
        <title>Genomic Encyclopedia of Archaeal and Bacterial Type Strains, Phase II (KMG-II): from individual species to whole genera.</title>
        <authorList>
            <person name="Goeker M."/>
        </authorList>
    </citation>
    <scope>NUCLEOTIDE SEQUENCE [LARGE SCALE GENOMIC DNA]</scope>
    <source>
        <strain evidence="1 2">DSM 100346</strain>
    </source>
</reference>
<dbReference type="Proteomes" id="UP000245880">
    <property type="component" value="Unassembled WGS sequence"/>
</dbReference>
<accession>A0A316AM33</accession>
<protein>
    <submittedName>
        <fullName evidence="1">Uncharacterized protein</fullName>
    </submittedName>
</protein>
<dbReference type="EMBL" id="QGDT01000003">
    <property type="protein sequence ID" value="PWJ58636.1"/>
    <property type="molecule type" value="Genomic_DNA"/>
</dbReference>
<comment type="caution">
    <text evidence="1">The sequence shown here is derived from an EMBL/GenBank/DDBJ whole genome shotgun (WGS) entry which is preliminary data.</text>
</comment>
<dbReference type="AlphaFoldDB" id="A0A316AM33"/>
<sequence length="58" mass="7165">KRNWAFSNMVSIIRQQLMNYINLYAFLENPEKSWMTIINEQKMKMQNPLFREMRGAYF</sequence>
<proteinExistence type="predicted"/>
<evidence type="ECO:0000313" key="2">
    <source>
        <dbReference type="Proteomes" id="UP000245880"/>
    </source>
</evidence>
<organism evidence="1 2">
    <name type="scientific">Dyadobacter jejuensis</name>
    <dbReference type="NCBI Taxonomy" id="1082580"/>
    <lineage>
        <taxon>Bacteria</taxon>
        <taxon>Pseudomonadati</taxon>
        <taxon>Bacteroidota</taxon>
        <taxon>Cytophagia</taxon>
        <taxon>Cytophagales</taxon>
        <taxon>Spirosomataceae</taxon>
        <taxon>Dyadobacter</taxon>
    </lineage>
</organism>
<feature type="non-terminal residue" evidence="1">
    <location>
        <position position="1"/>
    </location>
</feature>
<evidence type="ECO:0000313" key="1">
    <source>
        <dbReference type="EMBL" id="PWJ58636.1"/>
    </source>
</evidence>
<name>A0A316AM33_9BACT</name>
<gene>
    <name evidence="1" type="ORF">CLV98_1031</name>
</gene>